<accession>A0ABW3AF75</accession>
<organism evidence="2 3">
    <name type="scientific">Microbacterium insulae</name>
    <dbReference type="NCBI Taxonomy" id="483014"/>
    <lineage>
        <taxon>Bacteria</taxon>
        <taxon>Bacillati</taxon>
        <taxon>Actinomycetota</taxon>
        <taxon>Actinomycetes</taxon>
        <taxon>Micrococcales</taxon>
        <taxon>Microbacteriaceae</taxon>
        <taxon>Microbacterium</taxon>
    </lineage>
</organism>
<reference evidence="3" key="1">
    <citation type="journal article" date="2019" name="Int. J. Syst. Evol. Microbiol.">
        <title>The Global Catalogue of Microorganisms (GCM) 10K type strain sequencing project: providing services to taxonomists for standard genome sequencing and annotation.</title>
        <authorList>
            <consortium name="The Broad Institute Genomics Platform"/>
            <consortium name="The Broad Institute Genome Sequencing Center for Infectious Disease"/>
            <person name="Wu L."/>
            <person name="Ma J."/>
        </authorList>
    </citation>
    <scope>NUCLEOTIDE SEQUENCE [LARGE SCALE GENOMIC DNA]</scope>
    <source>
        <strain evidence="3">CCUG 54523</strain>
    </source>
</reference>
<evidence type="ECO:0000313" key="2">
    <source>
        <dbReference type="EMBL" id="MFD0789522.1"/>
    </source>
</evidence>
<dbReference type="Pfam" id="PF14486">
    <property type="entry name" value="DUF4432"/>
    <property type="match status" value="1"/>
</dbReference>
<protein>
    <submittedName>
        <fullName evidence="2">DUF4432 family protein</fullName>
    </submittedName>
</protein>
<gene>
    <name evidence="2" type="ORF">ACFQ0P_03855</name>
</gene>
<dbReference type="InterPro" id="IPR014718">
    <property type="entry name" value="GH-type_carb-bd"/>
</dbReference>
<keyword evidence="3" id="KW-1185">Reference proteome</keyword>
<sequence length="332" mass="35995">MSRGAIWFNPLGRTRRGGDRITPLTLGNGQIQVDIDPGRGADILQVTDVASGVGVLAATPWRARADSIRDHRMAPSTIDPADRWLEQYRGGWQTLCPNAGPARRVGTVEVGFHGEASTSAWVVDAVDDAAARLSIELFSVPVRIERKLRIVGASLVQKDTLINLSDLGVELDYVSHPAFGGAFLDGRCRVETDAATFTLDPDESGERTAPWPRSPAADGTPDLRAVPSPGQSSRAFGWLSGFTEGWYSITNADLGLAVRVEWDARMLPHAWWWQELNASADHPWFRRARIMAIEPASTTTSGPGRGTTLRLEPRAAVEITIALRLSTSGPAK</sequence>
<dbReference type="Proteomes" id="UP001597055">
    <property type="component" value="Unassembled WGS sequence"/>
</dbReference>
<comment type="caution">
    <text evidence="2">The sequence shown here is derived from an EMBL/GenBank/DDBJ whole genome shotgun (WGS) entry which is preliminary data.</text>
</comment>
<evidence type="ECO:0000256" key="1">
    <source>
        <dbReference type="SAM" id="MobiDB-lite"/>
    </source>
</evidence>
<evidence type="ECO:0000313" key="3">
    <source>
        <dbReference type="Proteomes" id="UP001597055"/>
    </source>
</evidence>
<dbReference type="EMBL" id="JBHTII010000001">
    <property type="protein sequence ID" value="MFD0789522.1"/>
    <property type="molecule type" value="Genomic_DNA"/>
</dbReference>
<dbReference type="Gene3D" id="2.70.98.10">
    <property type="match status" value="1"/>
</dbReference>
<dbReference type="SUPFAM" id="SSF74650">
    <property type="entry name" value="Galactose mutarotase-like"/>
    <property type="match status" value="1"/>
</dbReference>
<dbReference type="RefSeq" id="WP_204980579.1">
    <property type="nucleotide sequence ID" value="NZ_JBHTII010000001.1"/>
</dbReference>
<dbReference type="InterPro" id="IPR027839">
    <property type="entry name" value="DUF4432"/>
</dbReference>
<dbReference type="InterPro" id="IPR011013">
    <property type="entry name" value="Gal_mutarotase_sf_dom"/>
</dbReference>
<feature type="region of interest" description="Disordered" evidence="1">
    <location>
        <begin position="198"/>
        <end position="229"/>
    </location>
</feature>
<proteinExistence type="predicted"/>
<name>A0ABW3AF75_9MICO</name>